<dbReference type="AlphaFoldDB" id="A0A849KZR0"/>
<evidence type="ECO:0000256" key="8">
    <source>
        <dbReference type="ARBA" id="ARBA00022741"/>
    </source>
</evidence>
<keyword evidence="11" id="KW-0472">Membrane</keyword>
<dbReference type="InterPro" id="IPR003439">
    <property type="entry name" value="ABC_transporter-like_ATP-bd"/>
</dbReference>
<evidence type="ECO:0000256" key="1">
    <source>
        <dbReference type="ARBA" id="ARBA00004202"/>
    </source>
</evidence>
<evidence type="ECO:0000256" key="10">
    <source>
        <dbReference type="ARBA" id="ARBA00022967"/>
    </source>
</evidence>
<evidence type="ECO:0000313" key="13">
    <source>
        <dbReference type="EMBL" id="NNU62852.1"/>
    </source>
</evidence>
<dbReference type="InterPro" id="IPR050107">
    <property type="entry name" value="ABC_carbohydrate_import_ATPase"/>
</dbReference>
<dbReference type="PROSITE" id="PS00211">
    <property type="entry name" value="ABC_TRANSPORTER_1"/>
    <property type="match status" value="1"/>
</dbReference>
<proteinExistence type="inferred from homology"/>
<dbReference type="PANTHER" id="PTHR43790:SF3">
    <property type="entry name" value="D-ALLOSE IMPORT ATP-BINDING PROTEIN ALSA-RELATED"/>
    <property type="match status" value="1"/>
</dbReference>
<keyword evidence="7" id="KW-0677">Repeat</keyword>
<protein>
    <submittedName>
        <fullName evidence="13">Sugar ABC transporter ATP-binding protein</fullName>
    </submittedName>
</protein>
<dbReference type="InterPro" id="IPR003593">
    <property type="entry name" value="AAA+_ATPase"/>
</dbReference>
<dbReference type="Gene3D" id="3.40.50.300">
    <property type="entry name" value="P-loop containing nucleotide triphosphate hydrolases"/>
    <property type="match status" value="2"/>
</dbReference>
<evidence type="ECO:0000256" key="9">
    <source>
        <dbReference type="ARBA" id="ARBA00022840"/>
    </source>
</evidence>
<evidence type="ECO:0000256" key="6">
    <source>
        <dbReference type="ARBA" id="ARBA00022597"/>
    </source>
</evidence>
<dbReference type="Proteomes" id="UP000574931">
    <property type="component" value="Unassembled WGS sequence"/>
</dbReference>
<dbReference type="GO" id="GO:0016887">
    <property type="term" value="F:ATP hydrolysis activity"/>
    <property type="evidence" value="ECO:0007669"/>
    <property type="project" value="InterPro"/>
</dbReference>
<reference evidence="13 14" key="1">
    <citation type="submission" date="2020-05" db="EMBL/GenBank/DDBJ databases">
        <title>Draft Genome Sequence of Ochrobactrum soli Isolated from Stable Fly Gut.</title>
        <authorList>
            <person name="Pileggi M.T."/>
            <person name="Vazhakkala L.J."/>
            <person name="Wong C.N."/>
        </authorList>
    </citation>
    <scope>NUCLEOTIDE SEQUENCE [LARGE SCALE GENOMIC DNA]</scope>
    <source>
        <strain evidence="13 14">MTP-C0764</strain>
    </source>
</reference>
<comment type="subcellular location">
    <subcellularLocation>
        <location evidence="2">Cell inner membrane</location>
    </subcellularLocation>
    <subcellularLocation>
        <location evidence="1">Cell membrane</location>
        <topology evidence="1">Peripheral membrane protein</topology>
    </subcellularLocation>
</comment>
<evidence type="ECO:0000256" key="11">
    <source>
        <dbReference type="ARBA" id="ARBA00023136"/>
    </source>
</evidence>
<dbReference type="CDD" id="cd03215">
    <property type="entry name" value="ABC_Carb_Monos_II"/>
    <property type="match status" value="1"/>
</dbReference>
<dbReference type="PANTHER" id="PTHR43790">
    <property type="entry name" value="CARBOHYDRATE TRANSPORT ATP-BINDING PROTEIN MG119-RELATED"/>
    <property type="match status" value="1"/>
</dbReference>
<keyword evidence="9 13" id="KW-0067">ATP-binding</keyword>
<dbReference type="InterPro" id="IPR027417">
    <property type="entry name" value="P-loop_NTPase"/>
</dbReference>
<organism evidence="13 14">
    <name type="scientific">Ochrobactrum soli</name>
    <dbReference type="NCBI Taxonomy" id="2448455"/>
    <lineage>
        <taxon>Bacteria</taxon>
        <taxon>Pseudomonadati</taxon>
        <taxon>Pseudomonadota</taxon>
        <taxon>Alphaproteobacteria</taxon>
        <taxon>Hyphomicrobiales</taxon>
        <taxon>Brucellaceae</taxon>
        <taxon>Brucella/Ochrobactrum group</taxon>
        <taxon>Ochrobactrum</taxon>
    </lineage>
</organism>
<dbReference type="GO" id="GO:0005524">
    <property type="term" value="F:ATP binding"/>
    <property type="evidence" value="ECO:0007669"/>
    <property type="project" value="UniProtKB-KW"/>
</dbReference>
<dbReference type="SUPFAM" id="SSF52540">
    <property type="entry name" value="P-loop containing nucleoside triphosphate hydrolases"/>
    <property type="match status" value="2"/>
</dbReference>
<evidence type="ECO:0000256" key="4">
    <source>
        <dbReference type="ARBA" id="ARBA00022448"/>
    </source>
</evidence>
<dbReference type="InterPro" id="IPR017871">
    <property type="entry name" value="ABC_transporter-like_CS"/>
</dbReference>
<keyword evidence="5" id="KW-1003">Cell membrane</keyword>
<dbReference type="Pfam" id="PF00005">
    <property type="entry name" value="ABC_tran"/>
    <property type="match status" value="2"/>
</dbReference>
<dbReference type="SMART" id="SM00382">
    <property type="entry name" value="AAA"/>
    <property type="match status" value="2"/>
</dbReference>
<evidence type="ECO:0000256" key="3">
    <source>
        <dbReference type="ARBA" id="ARBA00005417"/>
    </source>
</evidence>
<keyword evidence="8" id="KW-0547">Nucleotide-binding</keyword>
<gene>
    <name evidence="13" type="ORF">HKX02_21695</name>
</gene>
<dbReference type="GO" id="GO:0005886">
    <property type="term" value="C:plasma membrane"/>
    <property type="evidence" value="ECO:0007669"/>
    <property type="project" value="UniProtKB-SubCell"/>
</dbReference>
<keyword evidence="14" id="KW-1185">Reference proteome</keyword>
<evidence type="ECO:0000259" key="12">
    <source>
        <dbReference type="PROSITE" id="PS50893"/>
    </source>
</evidence>
<evidence type="ECO:0000256" key="7">
    <source>
        <dbReference type="ARBA" id="ARBA00022737"/>
    </source>
</evidence>
<sequence length="507" mass="55331">MNGDIEMRGAIELTKVTKSYNGTLALKDVSHSFEPGRVHALMGKNGSGKSTLIEILAGSISPTLGELAVNGEKVAFTGPKDALAAGIVTVHQELSLVPSLSIAENVYLGRLTKKRRLSLPVVDWRALVEQTTALLEDLGIDLDASTLVSRLTVGQQQTIEIIKAIASAPSILLLDEPTSALAAHEVEQLFALIRRLRARGVTIIYITHRMNELFEICDTCTVLRDGAYIGSVELKASSPDQIVEMMFGERSAAPIARRHYQAAEPVLQIRNLSRKNAFSNISFDLHKGEILGIAGLLGSGRTELLRSIFGADPFDEGEIRLGGQLIEMPSPRRMKALGIGYTPEDRKHSALVQMLPVRSNLVLANLPAISSLGVVNKEREKELVATQIAGLSIKVPDDALPVSRLSGGNQQKVVVGNWLNTRPRIIFFDEPTRGIDLRAKEQMFEIIAEQASKGVSCIFVSSELEEVHNIADRILVLKQGQLVADLDPNQLKLAELYRFCMKGNLDD</sequence>
<comment type="similarity">
    <text evidence="3">Belongs to the ABC transporter superfamily.</text>
</comment>
<name>A0A849KZR0_9HYPH</name>
<dbReference type="RefSeq" id="WP_171319179.1">
    <property type="nucleotide sequence ID" value="NZ_JABFCY010000016.1"/>
</dbReference>
<accession>A0A849KZR0</accession>
<feature type="domain" description="ABC transporter" evidence="12">
    <location>
        <begin position="261"/>
        <end position="504"/>
    </location>
</feature>
<keyword evidence="4" id="KW-0813">Transport</keyword>
<dbReference type="CDD" id="cd03216">
    <property type="entry name" value="ABC_Carb_Monos_I"/>
    <property type="match status" value="1"/>
</dbReference>
<keyword evidence="10" id="KW-1278">Translocase</keyword>
<dbReference type="PROSITE" id="PS50893">
    <property type="entry name" value="ABC_TRANSPORTER_2"/>
    <property type="match status" value="2"/>
</dbReference>
<dbReference type="EMBL" id="JABFCY010000016">
    <property type="protein sequence ID" value="NNU62852.1"/>
    <property type="molecule type" value="Genomic_DNA"/>
</dbReference>
<feature type="domain" description="ABC transporter" evidence="12">
    <location>
        <begin position="11"/>
        <end position="250"/>
    </location>
</feature>
<dbReference type="FunFam" id="3.40.50.300:FF:000127">
    <property type="entry name" value="Ribose import ATP-binding protein RbsA"/>
    <property type="match status" value="1"/>
</dbReference>
<keyword evidence="6" id="KW-0762">Sugar transport</keyword>
<evidence type="ECO:0000313" key="14">
    <source>
        <dbReference type="Proteomes" id="UP000574931"/>
    </source>
</evidence>
<evidence type="ECO:0000256" key="5">
    <source>
        <dbReference type="ARBA" id="ARBA00022475"/>
    </source>
</evidence>
<comment type="caution">
    <text evidence="13">The sequence shown here is derived from an EMBL/GenBank/DDBJ whole genome shotgun (WGS) entry which is preliminary data.</text>
</comment>
<evidence type="ECO:0000256" key="2">
    <source>
        <dbReference type="ARBA" id="ARBA00004533"/>
    </source>
</evidence>